<accession>A0A3R8TA77</accession>
<sequence>MKSTNRKEHGSALTKLQKFLTFIGSILGIVTACITIYTFSITSNATTTTPSSSVTTVSSTNLGHTSSINQIGENKSVIIPSSEITSPNEKIQ</sequence>
<keyword evidence="1" id="KW-1133">Transmembrane helix</keyword>
<dbReference type="InterPro" id="IPR046686">
    <property type="entry name" value="DUF6556"/>
</dbReference>
<keyword evidence="1" id="KW-0812">Transmembrane</keyword>
<gene>
    <name evidence="2" type="ORF">EI219_06400</name>
</gene>
<comment type="caution">
    <text evidence="2">The sequence shown here is derived from an EMBL/GenBank/DDBJ whole genome shotgun (WGS) entry which is preliminary data.</text>
</comment>
<evidence type="ECO:0000256" key="1">
    <source>
        <dbReference type="SAM" id="Phobius"/>
    </source>
</evidence>
<evidence type="ECO:0000313" key="3">
    <source>
        <dbReference type="Proteomes" id="UP000281324"/>
    </source>
</evidence>
<dbReference type="EMBL" id="RRZQ01000010">
    <property type="protein sequence ID" value="RRN49696.1"/>
    <property type="molecule type" value="Genomic_DNA"/>
</dbReference>
<keyword evidence="1" id="KW-0472">Membrane</keyword>
<dbReference type="AlphaFoldDB" id="A0A3R8TA77"/>
<protein>
    <recommendedName>
        <fullName evidence="4">Lipoprotein</fullName>
    </recommendedName>
</protein>
<evidence type="ECO:0008006" key="4">
    <source>
        <dbReference type="Google" id="ProtNLM"/>
    </source>
</evidence>
<proteinExistence type="predicted"/>
<organism evidence="2 3">
    <name type="scientific">Streptococcus suis</name>
    <dbReference type="NCBI Taxonomy" id="1307"/>
    <lineage>
        <taxon>Bacteria</taxon>
        <taxon>Bacillati</taxon>
        <taxon>Bacillota</taxon>
        <taxon>Bacilli</taxon>
        <taxon>Lactobacillales</taxon>
        <taxon>Streptococcaceae</taxon>
        <taxon>Streptococcus</taxon>
    </lineage>
</organism>
<dbReference type="RefSeq" id="WP_125070360.1">
    <property type="nucleotide sequence ID" value="NZ_RRZQ01000010.1"/>
</dbReference>
<reference evidence="2 3" key="1">
    <citation type="submission" date="2018-11" db="EMBL/GenBank/DDBJ databases">
        <title>Changes in penicillin susceptibility of Streptococcus suis isolates by amino acid alterations in the penicillin-binding protein.</title>
        <authorList>
            <person name="Niemann L."/>
            <person name="Eichhorn I."/>
        </authorList>
    </citation>
    <scope>NUCLEOTIDE SEQUENCE [LARGE SCALE GENOMIC DNA]</scope>
    <source>
        <strain evidence="2 3">IMT40201</strain>
    </source>
</reference>
<name>A0A3R8TA77_STRSU</name>
<evidence type="ECO:0000313" key="2">
    <source>
        <dbReference type="EMBL" id="RRN49696.1"/>
    </source>
</evidence>
<dbReference type="PROSITE" id="PS51257">
    <property type="entry name" value="PROKAR_LIPOPROTEIN"/>
    <property type="match status" value="1"/>
</dbReference>
<dbReference type="Pfam" id="PF20193">
    <property type="entry name" value="DUF6556"/>
    <property type="match status" value="1"/>
</dbReference>
<dbReference type="Proteomes" id="UP000281324">
    <property type="component" value="Unassembled WGS sequence"/>
</dbReference>
<feature type="transmembrane region" description="Helical" evidence="1">
    <location>
        <begin position="20"/>
        <end position="39"/>
    </location>
</feature>